<name>A0A1I2EPS1_9BACT</name>
<sequence>MRSPRIACLVPAATDLAACLGLDVVGVSHECDHAIARGLPVLTRSRIAAMHPQGPGPAEIDLQVSAAVAAGEPLYAVDREALARLSPDLVLSQAICDVCAARAEACDLPAGARLVELAATSLTGLADDVRAVAEAAGVPERGEACLADIAAHHAALVRPLDRPRTLALEWGSPPFLGGHWVPELVALGGGEHLLSGTGQPSRRAGWDEIAAADPDLVVFMPCGYDLAAAAAEAEELCRRTPLGRLRCARDGQLWAVDAVRLFSRCTPQSVIHGAALLAALLRGDQPPIAWACRIESTTALS</sequence>
<dbReference type="Gene3D" id="3.40.50.1980">
    <property type="entry name" value="Nitrogenase molybdenum iron protein domain"/>
    <property type="match status" value="2"/>
</dbReference>
<evidence type="ECO:0000259" key="1">
    <source>
        <dbReference type="PROSITE" id="PS50983"/>
    </source>
</evidence>
<dbReference type="SUPFAM" id="SSF53807">
    <property type="entry name" value="Helical backbone' metal receptor"/>
    <property type="match status" value="1"/>
</dbReference>
<dbReference type="InterPro" id="IPR002491">
    <property type="entry name" value="ABC_transptr_periplasmic_BD"/>
</dbReference>
<protein>
    <submittedName>
        <fullName evidence="2">Iron complex transport system substrate-binding protein</fullName>
    </submittedName>
</protein>
<evidence type="ECO:0000313" key="2">
    <source>
        <dbReference type="EMBL" id="SFE94627.1"/>
    </source>
</evidence>
<dbReference type="STRING" id="54.SAMN02745121_06187"/>
<proteinExistence type="predicted"/>
<dbReference type="InterPro" id="IPR051030">
    <property type="entry name" value="Vitamin_B12-ABC_binding"/>
</dbReference>
<dbReference type="Pfam" id="PF01497">
    <property type="entry name" value="Peripla_BP_2"/>
    <property type="match status" value="1"/>
</dbReference>
<reference evidence="3" key="1">
    <citation type="submission" date="2016-10" db="EMBL/GenBank/DDBJ databases">
        <authorList>
            <person name="Varghese N."/>
            <person name="Submissions S."/>
        </authorList>
    </citation>
    <scope>NUCLEOTIDE SEQUENCE [LARGE SCALE GENOMIC DNA]</scope>
    <source>
        <strain evidence="3">ATCC 25963</strain>
    </source>
</reference>
<organism evidence="2 3">
    <name type="scientific">Nannocystis exedens</name>
    <dbReference type="NCBI Taxonomy" id="54"/>
    <lineage>
        <taxon>Bacteria</taxon>
        <taxon>Pseudomonadati</taxon>
        <taxon>Myxococcota</taxon>
        <taxon>Polyangia</taxon>
        <taxon>Nannocystales</taxon>
        <taxon>Nannocystaceae</taxon>
        <taxon>Nannocystis</taxon>
    </lineage>
</organism>
<feature type="domain" description="Fe/B12 periplasmic-binding" evidence="1">
    <location>
        <begin position="5"/>
        <end position="285"/>
    </location>
</feature>
<dbReference type="AlphaFoldDB" id="A0A1I2EPS1"/>
<dbReference type="Proteomes" id="UP000199400">
    <property type="component" value="Unassembled WGS sequence"/>
</dbReference>
<dbReference type="PROSITE" id="PS50983">
    <property type="entry name" value="FE_B12_PBP"/>
    <property type="match status" value="1"/>
</dbReference>
<dbReference type="EMBL" id="FOMX01000023">
    <property type="protein sequence ID" value="SFE94627.1"/>
    <property type="molecule type" value="Genomic_DNA"/>
</dbReference>
<keyword evidence="3" id="KW-1185">Reference proteome</keyword>
<dbReference type="OrthoDB" id="9787772at2"/>
<dbReference type="PANTHER" id="PTHR42860:SF1">
    <property type="entry name" value="VITAMIN B12-BINDING PROTEIN"/>
    <property type="match status" value="1"/>
</dbReference>
<dbReference type="PANTHER" id="PTHR42860">
    <property type="entry name" value="VITAMIN B12-BINDING PROTEIN"/>
    <property type="match status" value="1"/>
</dbReference>
<evidence type="ECO:0000313" key="3">
    <source>
        <dbReference type="Proteomes" id="UP000199400"/>
    </source>
</evidence>
<dbReference type="RefSeq" id="WP_096331702.1">
    <property type="nucleotide sequence ID" value="NZ_FOMX01000023.1"/>
</dbReference>
<accession>A0A1I2EPS1</accession>
<gene>
    <name evidence="2" type="ORF">SAMN02745121_06187</name>
</gene>